<evidence type="ECO:0000313" key="1">
    <source>
        <dbReference type="EMBL" id="GAI70822.1"/>
    </source>
</evidence>
<comment type="caution">
    <text evidence="1">The sequence shown here is derived from an EMBL/GenBank/DDBJ whole genome shotgun (WGS) entry which is preliminary data.</text>
</comment>
<gene>
    <name evidence="1" type="ORF">S12H4_09361</name>
</gene>
<feature type="non-terminal residue" evidence="1">
    <location>
        <position position="64"/>
    </location>
</feature>
<dbReference type="Pfam" id="PF13238">
    <property type="entry name" value="AAA_18"/>
    <property type="match status" value="1"/>
</dbReference>
<proteinExistence type="predicted"/>
<sequence>MIIAISGLHGTGKSTIAKLMADRLGILYYSTGQAFRDLAKERNMSLEEYTNYVENHPDIDKDLD</sequence>
<dbReference type="AlphaFoldDB" id="X1QQJ1"/>
<organism evidence="1">
    <name type="scientific">marine sediment metagenome</name>
    <dbReference type="NCBI Taxonomy" id="412755"/>
    <lineage>
        <taxon>unclassified sequences</taxon>
        <taxon>metagenomes</taxon>
        <taxon>ecological metagenomes</taxon>
    </lineage>
</organism>
<dbReference type="Gene3D" id="3.40.50.300">
    <property type="entry name" value="P-loop containing nucleotide triphosphate hydrolases"/>
    <property type="match status" value="1"/>
</dbReference>
<reference evidence="1" key="1">
    <citation type="journal article" date="2014" name="Front. Microbiol.">
        <title>High frequency of phylogenetically diverse reductive dehalogenase-homologous genes in deep subseafloor sedimentary metagenomes.</title>
        <authorList>
            <person name="Kawai M."/>
            <person name="Futagami T."/>
            <person name="Toyoda A."/>
            <person name="Takaki Y."/>
            <person name="Nishi S."/>
            <person name="Hori S."/>
            <person name="Arai W."/>
            <person name="Tsubouchi T."/>
            <person name="Morono Y."/>
            <person name="Uchiyama I."/>
            <person name="Ito T."/>
            <person name="Fujiyama A."/>
            <person name="Inagaki F."/>
            <person name="Takami H."/>
        </authorList>
    </citation>
    <scope>NUCLEOTIDE SEQUENCE</scope>
    <source>
        <strain evidence="1">Expedition CK06-06</strain>
    </source>
</reference>
<accession>X1QQJ1</accession>
<protein>
    <recommendedName>
        <fullName evidence="2">(d)CMP kinase</fullName>
    </recommendedName>
</protein>
<dbReference type="EMBL" id="BARW01003779">
    <property type="protein sequence ID" value="GAI70822.1"/>
    <property type="molecule type" value="Genomic_DNA"/>
</dbReference>
<dbReference type="InterPro" id="IPR027417">
    <property type="entry name" value="P-loop_NTPase"/>
</dbReference>
<evidence type="ECO:0008006" key="2">
    <source>
        <dbReference type="Google" id="ProtNLM"/>
    </source>
</evidence>
<name>X1QQJ1_9ZZZZ</name>
<dbReference type="SUPFAM" id="SSF52540">
    <property type="entry name" value="P-loop containing nucleoside triphosphate hydrolases"/>
    <property type="match status" value="1"/>
</dbReference>